<keyword evidence="3" id="KW-0732">Signal</keyword>
<accession>A0AAN8WQD0</accession>
<dbReference type="InterPro" id="IPR019538">
    <property type="entry name" value="PSMD5"/>
</dbReference>
<evidence type="ECO:0000256" key="1">
    <source>
        <dbReference type="ARBA" id="ARBA00006823"/>
    </source>
</evidence>
<dbReference type="GO" id="GO:0005829">
    <property type="term" value="C:cytosol"/>
    <property type="evidence" value="ECO:0007669"/>
    <property type="project" value="TreeGrafter"/>
</dbReference>
<dbReference type="AlphaFoldDB" id="A0AAN8WQD0"/>
<dbReference type="Pfam" id="PF10508">
    <property type="entry name" value="Proteasom_PSMB"/>
    <property type="match status" value="1"/>
</dbReference>
<dbReference type="InterPro" id="IPR011989">
    <property type="entry name" value="ARM-like"/>
</dbReference>
<feature type="chain" id="PRO_5042952645" description="26S proteasome non-ATPase regulatory subunit 5" evidence="3">
    <location>
        <begin position="23"/>
        <end position="445"/>
    </location>
</feature>
<keyword evidence="5" id="KW-1185">Reference proteome</keyword>
<gene>
    <name evidence="4" type="ORF">SK128_018717</name>
</gene>
<dbReference type="SUPFAM" id="SSF48371">
    <property type="entry name" value="ARM repeat"/>
    <property type="match status" value="1"/>
</dbReference>
<sequence>MGVLGLGENALFLLSFINMTLTEKIIDVSNVISWSYLYEVLFFQIHLCTESENGLVTLVTNHPLLLAVISALGDTSLGNVKFAIDTLVALCGDQMGLNAVFSNQCTTAMQNVMAKSDSARFNVYELIVKVSLLGDMALGMVSNSGLLDSLTAEVTTGDILTQLNALELLTPLALSRGGMNLLLEAGVISKLQYLLSLAETDPMAALLMPGLIKFFGNMAFSRPHKMVEEFSFVILMVLRVASGKLDLGDTTLQTVAIETVAHICSTPEGKLALGKFKVEMDEVLDVLGSMMRTAPTDQRVRVMEALTQLFYLQVDNRTEELLQMLELWWAGVGGVNLEKITAVAQQPFPDIHCAALSLLNALASMPWGQRLIFSEPGLIEYILNRSTETEKQGKECKWNIVGTLLHSQTSAFTYPEGFVVKLTKYFNEGPFYVETVVEVALEGEQ</sequence>
<dbReference type="PANTHER" id="PTHR13554">
    <property type="entry name" value="26S PROTEASOME NON-ATPASE REGULATORY SUBUNIT 5-RELATED"/>
    <property type="match status" value="1"/>
</dbReference>
<reference evidence="4 5" key="1">
    <citation type="submission" date="2023-11" db="EMBL/GenBank/DDBJ databases">
        <title>Halocaridina rubra genome assembly.</title>
        <authorList>
            <person name="Smith C."/>
        </authorList>
    </citation>
    <scope>NUCLEOTIDE SEQUENCE [LARGE SCALE GENOMIC DNA]</scope>
    <source>
        <strain evidence="4">EP-1</strain>
        <tissue evidence="4">Whole</tissue>
    </source>
</reference>
<comment type="caution">
    <text evidence="4">The sequence shown here is derived from an EMBL/GenBank/DDBJ whole genome shotgun (WGS) entry which is preliminary data.</text>
</comment>
<name>A0AAN8WQD0_HALRR</name>
<protein>
    <recommendedName>
        <fullName evidence="2">26S proteasome non-ATPase regulatory subunit 5</fullName>
    </recommendedName>
</protein>
<evidence type="ECO:0000313" key="4">
    <source>
        <dbReference type="EMBL" id="KAK7069182.1"/>
    </source>
</evidence>
<evidence type="ECO:0000256" key="3">
    <source>
        <dbReference type="SAM" id="SignalP"/>
    </source>
</evidence>
<dbReference type="InterPro" id="IPR016024">
    <property type="entry name" value="ARM-type_fold"/>
</dbReference>
<comment type="similarity">
    <text evidence="1">Belongs to the proteasome subunit S5B/HSM3 family.</text>
</comment>
<proteinExistence type="inferred from homology"/>
<dbReference type="GO" id="GO:0043248">
    <property type="term" value="P:proteasome assembly"/>
    <property type="evidence" value="ECO:0007669"/>
    <property type="project" value="InterPro"/>
</dbReference>
<dbReference type="PANTHER" id="PTHR13554:SF10">
    <property type="entry name" value="26S PROTEASOME NON-ATPASE REGULATORY SUBUNIT 5"/>
    <property type="match status" value="1"/>
</dbReference>
<dbReference type="Gene3D" id="1.25.10.10">
    <property type="entry name" value="Leucine-rich Repeat Variant"/>
    <property type="match status" value="1"/>
</dbReference>
<dbReference type="EMBL" id="JAXCGZ010017004">
    <property type="protein sequence ID" value="KAK7069182.1"/>
    <property type="molecule type" value="Genomic_DNA"/>
</dbReference>
<evidence type="ECO:0000256" key="2">
    <source>
        <dbReference type="ARBA" id="ARBA00014933"/>
    </source>
</evidence>
<organism evidence="4 5">
    <name type="scientific">Halocaridina rubra</name>
    <name type="common">Hawaiian red shrimp</name>
    <dbReference type="NCBI Taxonomy" id="373956"/>
    <lineage>
        <taxon>Eukaryota</taxon>
        <taxon>Metazoa</taxon>
        <taxon>Ecdysozoa</taxon>
        <taxon>Arthropoda</taxon>
        <taxon>Crustacea</taxon>
        <taxon>Multicrustacea</taxon>
        <taxon>Malacostraca</taxon>
        <taxon>Eumalacostraca</taxon>
        <taxon>Eucarida</taxon>
        <taxon>Decapoda</taxon>
        <taxon>Pleocyemata</taxon>
        <taxon>Caridea</taxon>
        <taxon>Atyoidea</taxon>
        <taxon>Atyidae</taxon>
        <taxon>Halocaridina</taxon>
    </lineage>
</organism>
<feature type="signal peptide" evidence="3">
    <location>
        <begin position="1"/>
        <end position="22"/>
    </location>
</feature>
<dbReference type="Proteomes" id="UP001381693">
    <property type="component" value="Unassembled WGS sequence"/>
</dbReference>
<evidence type="ECO:0000313" key="5">
    <source>
        <dbReference type="Proteomes" id="UP001381693"/>
    </source>
</evidence>